<dbReference type="PANTHER" id="PTHR43362:SF1">
    <property type="entry name" value="MANNITOL DEHYDROGENASE 2-RELATED"/>
    <property type="match status" value="1"/>
</dbReference>
<dbReference type="InterPro" id="IPR023027">
    <property type="entry name" value="Mannitol_DH_CS"/>
</dbReference>
<dbReference type="InterPro" id="IPR050988">
    <property type="entry name" value="Mannitol_DH/Oxidoreductase"/>
</dbReference>
<dbReference type="InterPro" id="IPR036291">
    <property type="entry name" value="NAD(P)-bd_dom_sf"/>
</dbReference>
<dbReference type="SUPFAM" id="SSF51735">
    <property type="entry name" value="NAD(P)-binding Rossmann-fold domains"/>
    <property type="match status" value="1"/>
</dbReference>
<proteinExistence type="inferred from homology"/>
<comment type="catalytic activity">
    <reaction evidence="6">
        <text>D-mannitol 1-phosphate + NAD(+) = beta-D-fructose 6-phosphate + NADH + H(+)</text>
        <dbReference type="Rhea" id="RHEA:19661"/>
        <dbReference type="ChEBI" id="CHEBI:15378"/>
        <dbReference type="ChEBI" id="CHEBI:57540"/>
        <dbReference type="ChEBI" id="CHEBI:57634"/>
        <dbReference type="ChEBI" id="CHEBI:57945"/>
        <dbReference type="ChEBI" id="CHEBI:61381"/>
        <dbReference type="EC" id="1.1.1.17"/>
    </reaction>
</comment>
<evidence type="ECO:0000313" key="11">
    <source>
        <dbReference type="Proteomes" id="UP001529338"/>
    </source>
</evidence>
<evidence type="ECO:0000256" key="4">
    <source>
        <dbReference type="ARBA" id="ARBA00023002"/>
    </source>
</evidence>
<dbReference type="PROSITE" id="PS00974">
    <property type="entry name" value="MANNITOL_DHGENASE"/>
    <property type="match status" value="1"/>
</dbReference>
<dbReference type="InterPro" id="IPR013328">
    <property type="entry name" value="6PGD_dom2"/>
</dbReference>
<evidence type="ECO:0000256" key="3">
    <source>
        <dbReference type="ARBA" id="ARBA00016219"/>
    </source>
</evidence>
<evidence type="ECO:0000256" key="2">
    <source>
        <dbReference type="ARBA" id="ARBA00012939"/>
    </source>
</evidence>
<feature type="region of interest" description="Disordered" evidence="7">
    <location>
        <begin position="173"/>
        <end position="196"/>
    </location>
</feature>
<organism evidence="10 11">
    <name type="scientific">Cellulomonas alba</name>
    <dbReference type="NCBI Taxonomy" id="3053467"/>
    <lineage>
        <taxon>Bacteria</taxon>
        <taxon>Bacillati</taxon>
        <taxon>Actinomycetota</taxon>
        <taxon>Actinomycetes</taxon>
        <taxon>Micrococcales</taxon>
        <taxon>Cellulomonadaceae</taxon>
        <taxon>Cellulomonas</taxon>
    </lineage>
</organism>
<evidence type="ECO:0000259" key="9">
    <source>
        <dbReference type="Pfam" id="PF08125"/>
    </source>
</evidence>
<accession>A0ABT7SEQ4</accession>
<dbReference type="InterPro" id="IPR013131">
    <property type="entry name" value="Mannitol_DH_N"/>
</dbReference>
<gene>
    <name evidence="10" type="ORF">QRT04_06940</name>
</gene>
<evidence type="ECO:0000256" key="1">
    <source>
        <dbReference type="ARBA" id="ARBA00006541"/>
    </source>
</evidence>
<feature type="compositionally biased region" description="Pro residues" evidence="7">
    <location>
        <begin position="184"/>
        <end position="196"/>
    </location>
</feature>
<name>A0ABT7SEQ4_9CELL</name>
<dbReference type="Gene3D" id="1.10.1040.10">
    <property type="entry name" value="N-(1-d-carboxylethyl)-l-norvaline Dehydrogenase, domain 2"/>
    <property type="match status" value="1"/>
</dbReference>
<dbReference type="SUPFAM" id="SSF48179">
    <property type="entry name" value="6-phosphogluconate dehydrogenase C-terminal domain-like"/>
    <property type="match status" value="1"/>
</dbReference>
<keyword evidence="5" id="KW-0520">NAD</keyword>
<dbReference type="EC" id="1.1.1.17" evidence="2"/>
<dbReference type="EMBL" id="JAUCGQ010000001">
    <property type="protein sequence ID" value="MDM7854661.1"/>
    <property type="molecule type" value="Genomic_DNA"/>
</dbReference>
<evidence type="ECO:0000259" key="8">
    <source>
        <dbReference type="Pfam" id="PF01232"/>
    </source>
</evidence>
<keyword evidence="11" id="KW-1185">Reference proteome</keyword>
<dbReference type="GO" id="GO:0016491">
    <property type="term" value="F:oxidoreductase activity"/>
    <property type="evidence" value="ECO:0007669"/>
    <property type="project" value="UniProtKB-KW"/>
</dbReference>
<keyword evidence="4 10" id="KW-0560">Oxidoreductase</keyword>
<dbReference type="InterPro" id="IPR008927">
    <property type="entry name" value="6-PGluconate_DH-like_C_sf"/>
</dbReference>
<evidence type="ECO:0000256" key="7">
    <source>
        <dbReference type="SAM" id="MobiDB-lite"/>
    </source>
</evidence>
<feature type="compositionally biased region" description="Low complexity" evidence="7">
    <location>
        <begin position="173"/>
        <end position="183"/>
    </location>
</feature>
<evidence type="ECO:0000256" key="5">
    <source>
        <dbReference type="ARBA" id="ARBA00023027"/>
    </source>
</evidence>
<feature type="domain" description="Mannitol dehydrogenase C-terminal" evidence="9">
    <location>
        <begin position="324"/>
        <end position="516"/>
    </location>
</feature>
<dbReference type="PANTHER" id="PTHR43362">
    <property type="entry name" value="MANNITOL DEHYDROGENASE DSF1-RELATED"/>
    <property type="match status" value="1"/>
</dbReference>
<dbReference type="Pfam" id="PF08125">
    <property type="entry name" value="Mannitol_dh_C"/>
    <property type="match status" value="1"/>
</dbReference>
<dbReference type="RefSeq" id="WP_289454431.1">
    <property type="nucleotide sequence ID" value="NZ_JAUCGQ010000001.1"/>
</dbReference>
<comment type="similarity">
    <text evidence="1">Belongs to the mannitol dehydrogenase family.</text>
</comment>
<dbReference type="Pfam" id="PF01232">
    <property type="entry name" value="Mannitol_dh"/>
    <property type="match status" value="1"/>
</dbReference>
<dbReference type="Gene3D" id="3.40.50.720">
    <property type="entry name" value="NAD(P)-binding Rossmann-like Domain"/>
    <property type="match status" value="1"/>
</dbReference>
<evidence type="ECO:0000313" key="10">
    <source>
        <dbReference type="EMBL" id="MDM7854661.1"/>
    </source>
</evidence>
<sequence>MSAPPDARRREPARLSAARLGAIRAGVGAPPFDPRALRTGVVHLGIGAFHRAHQAVLTQDAMAASGDDRWGVLGVTQRSRGVVDQLVPQDGLYGLLTKGARASSLRVVGVHTGVAYPGDETGRVVASIAAPATHVVTLTVTEKGYRIAPDGGLDVSDPDVAADLAALDAGARTATGLPSTTPTRPTPRLVPGPDGPPARTAVGLLLRGLAARRRADAGPLTVVSCDNLAGNGPVLAALVAQALEHARDDDLRAWVDTSVRFPATMVDRIVPATTPAHHTEAEALLGLRDAGLVVAEPFTQWVVEDAFAGPRPPWELAGATLVADVAPFERAKLRILNAVHSTLAYRGALRGLPTIADAVADPDLLAAARALVDEDVLPTLDPPPGVDLRAYRDQVLDRMANPATGHTTRQVASDGSAKLPQRLLGTVRDRLAAGAVPHAAAATLAAWIAYVRTVACDGLVLDGRAVTLDDPRADALAAAAAGPVDGLADRFLALTDVVGDLGESHELRDAVGAALRDLGVR</sequence>
<reference evidence="10 11" key="1">
    <citation type="submission" date="2023-06" db="EMBL/GenBank/DDBJ databases">
        <title>Cellulomonas sp. MW4 Whole genome sequence.</title>
        <authorList>
            <person name="Park S."/>
        </authorList>
    </citation>
    <scope>NUCLEOTIDE SEQUENCE [LARGE SCALE GENOMIC DNA]</scope>
    <source>
        <strain evidence="10 11">MW4</strain>
    </source>
</reference>
<protein>
    <recommendedName>
        <fullName evidence="3">Mannitol-1-phosphate 5-dehydrogenase</fullName>
        <ecNumber evidence="2">1.1.1.17</ecNumber>
    </recommendedName>
</protein>
<dbReference type="Proteomes" id="UP001529338">
    <property type="component" value="Unassembled WGS sequence"/>
</dbReference>
<evidence type="ECO:0000256" key="6">
    <source>
        <dbReference type="ARBA" id="ARBA00048615"/>
    </source>
</evidence>
<comment type="caution">
    <text evidence="10">The sequence shown here is derived from an EMBL/GenBank/DDBJ whole genome shotgun (WGS) entry which is preliminary data.</text>
</comment>
<feature type="domain" description="Mannitol dehydrogenase N-terminal" evidence="8">
    <location>
        <begin position="40"/>
        <end position="315"/>
    </location>
</feature>
<dbReference type="InterPro" id="IPR013118">
    <property type="entry name" value="Mannitol_DH_C"/>
</dbReference>